<protein>
    <submittedName>
        <fullName evidence="3">Ferrous iron transport protein A</fullName>
    </submittedName>
</protein>
<dbReference type="SUPFAM" id="SSF50037">
    <property type="entry name" value="C-terminal domain of transcriptional repressors"/>
    <property type="match status" value="1"/>
</dbReference>
<comment type="caution">
    <text evidence="3">The sequence shown here is derived from an EMBL/GenBank/DDBJ whole genome shotgun (WGS) entry which is preliminary data.</text>
</comment>
<dbReference type="InterPro" id="IPR053184">
    <property type="entry name" value="FeoA-like"/>
</dbReference>
<evidence type="ECO:0000313" key="4">
    <source>
        <dbReference type="Proteomes" id="UP000234335"/>
    </source>
</evidence>
<dbReference type="Gene3D" id="2.30.30.90">
    <property type="match status" value="1"/>
</dbReference>
<dbReference type="RefSeq" id="WP_101540320.1">
    <property type="nucleotide sequence ID" value="NZ_PKGS01000003.1"/>
</dbReference>
<dbReference type="InterPro" id="IPR038157">
    <property type="entry name" value="FeoA_core_dom"/>
</dbReference>
<dbReference type="InterPro" id="IPR007167">
    <property type="entry name" value="Fe-transptr_FeoA-like"/>
</dbReference>
<dbReference type="PANTHER" id="PTHR43151:SF2">
    <property type="entry name" value="FE(2+) TRANSPORT PROTEIN A-RELATED"/>
    <property type="match status" value="1"/>
</dbReference>
<keyword evidence="4" id="KW-1185">Reference proteome</keyword>
<gene>
    <name evidence="3" type="ORF">CYJ34_05535</name>
</gene>
<organism evidence="3 4">
    <name type="scientific">Anaerococcus octavius</name>
    <dbReference type="NCBI Taxonomy" id="54007"/>
    <lineage>
        <taxon>Bacteria</taxon>
        <taxon>Bacillati</taxon>
        <taxon>Bacillota</taxon>
        <taxon>Tissierellia</taxon>
        <taxon>Tissierellales</taxon>
        <taxon>Peptoniphilaceae</taxon>
        <taxon>Anaerococcus</taxon>
    </lineage>
</organism>
<sequence length="74" mass="8402">MPITFFNQGDKVRVISLKGNDEIRKHLSNLGITKGREMIVQRFDGNNYIFLVDGNRLALSKDIAKRIIVEEVVG</sequence>
<dbReference type="Pfam" id="PF04023">
    <property type="entry name" value="FeoA"/>
    <property type="match status" value="1"/>
</dbReference>
<dbReference type="EMBL" id="PKGS01000003">
    <property type="protein sequence ID" value="PKZ16659.1"/>
    <property type="molecule type" value="Genomic_DNA"/>
</dbReference>
<dbReference type="Proteomes" id="UP000234335">
    <property type="component" value="Unassembled WGS sequence"/>
</dbReference>
<dbReference type="InterPro" id="IPR008988">
    <property type="entry name" value="Transcriptional_repressor_C"/>
</dbReference>
<feature type="domain" description="Ferrous iron transporter FeoA-like" evidence="2">
    <location>
        <begin position="1"/>
        <end position="71"/>
    </location>
</feature>
<evidence type="ECO:0000259" key="2">
    <source>
        <dbReference type="SMART" id="SM00899"/>
    </source>
</evidence>
<dbReference type="AlphaFoldDB" id="A0A2I1M988"/>
<name>A0A2I1M988_9FIRM</name>
<proteinExistence type="predicted"/>
<evidence type="ECO:0000313" key="3">
    <source>
        <dbReference type="EMBL" id="PKZ16659.1"/>
    </source>
</evidence>
<dbReference type="PANTHER" id="PTHR43151">
    <property type="entry name" value="FEOA FAMILY PROTEIN"/>
    <property type="match status" value="1"/>
</dbReference>
<accession>A0A2I1M988</accession>
<reference evidence="3 4" key="1">
    <citation type="submission" date="2017-12" db="EMBL/GenBank/DDBJ databases">
        <title>Phylogenetic diversity of female urinary microbiome.</title>
        <authorList>
            <person name="Thomas-White K."/>
            <person name="Wolfe A.J."/>
        </authorList>
    </citation>
    <scope>NUCLEOTIDE SEQUENCE [LARGE SCALE GENOMIC DNA]</scope>
    <source>
        <strain evidence="3 4">UMB0119</strain>
    </source>
</reference>
<keyword evidence="1" id="KW-0408">Iron</keyword>
<dbReference type="SMART" id="SM00899">
    <property type="entry name" value="FeoA"/>
    <property type="match status" value="1"/>
</dbReference>
<dbReference type="GO" id="GO:0046914">
    <property type="term" value="F:transition metal ion binding"/>
    <property type="evidence" value="ECO:0007669"/>
    <property type="project" value="InterPro"/>
</dbReference>
<evidence type="ECO:0000256" key="1">
    <source>
        <dbReference type="ARBA" id="ARBA00023004"/>
    </source>
</evidence>